<sequence>MLDYSNTERIGLEKQTTLRILVGVLGMLLPLLLWLLLLIQNGVQSPMDSISHYFYTRAGTIFTIIVSLLAIFLLVYKGYEPIDFILSSIAGVCALLLLYFPTSNITCDTNLINCDYIITHLNDNEIRIKFHFIMAGMFLGSLALMSIFLFTKKKGDPEGLVLPELKGEKIIFVICGLLMLLSMLIIATNCFGIFSKTEFDHYNLTFWFEVIALEAFGFSWFVKGNVFDKRQ</sequence>
<keyword evidence="1" id="KW-0472">Membrane</keyword>
<feature type="transmembrane region" description="Helical" evidence="1">
    <location>
        <begin position="20"/>
        <end position="39"/>
    </location>
</feature>
<feature type="transmembrane region" description="Helical" evidence="1">
    <location>
        <begin position="206"/>
        <end position="222"/>
    </location>
</feature>
<evidence type="ECO:0000256" key="1">
    <source>
        <dbReference type="SAM" id="Phobius"/>
    </source>
</evidence>
<accession>A0ABM5MZF6</accession>
<keyword evidence="1" id="KW-1133">Transmembrane helix</keyword>
<reference evidence="2 3" key="1">
    <citation type="submission" date="2011-07" db="EMBL/GenBank/DDBJ databases">
        <title>The complete genome of chromosome of Emticicia oligotrophica DSM 17448.</title>
        <authorList>
            <consortium name="US DOE Joint Genome Institute (JGI-PGF)"/>
            <person name="Lucas S."/>
            <person name="Han J."/>
            <person name="Lapidus A."/>
            <person name="Bruce D."/>
            <person name="Goodwin L."/>
            <person name="Pitluck S."/>
            <person name="Peters L."/>
            <person name="Kyrpides N."/>
            <person name="Mavromatis K."/>
            <person name="Ivanova N."/>
            <person name="Ovchinnikova G."/>
            <person name="Teshima H."/>
            <person name="Detter J.C."/>
            <person name="Tapia R."/>
            <person name="Han C."/>
            <person name="Land M."/>
            <person name="Hauser L."/>
            <person name="Markowitz V."/>
            <person name="Cheng J.-F."/>
            <person name="Hugenholtz P."/>
            <person name="Woyke T."/>
            <person name="Wu D."/>
            <person name="Tindall B."/>
            <person name="Pomrenke H."/>
            <person name="Brambilla E."/>
            <person name="Klenk H.-P."/>
            <person name="Eisen J.A."/>
        </authorList>
    </citation>
    <scope>NUCLEOTIDE SEQUENCE [LARGE SCALE GENOMIC DNA]</scope>
    <source>
        <strain evidence="2 3">DSM 17448</strain>
    </source>
</reference>
<proteinExistence type="predicted"/>
<feature type="transmembrane region" description="Helical" evidence="1">
    <location>
        <begin position="54"/>
        <end position="75"/>
    </location>
</feature>
<keyword evidence="1" id="KW-0812">Transmembrane</keyword>
<feature type="transmembrane region" description="Helical" evidence="1">
    <location>
        <begin position="130"/>
        <end position="150"/>
    </location>
</feature>
<keyword evidence="3" id="KW-1185">Reference proteome</keyword>
<gene>
    <name evidence="2" type="ordered locus">Emtol_1425</name>
</gene>
<evidence type="ECO:0000313" key="3">
    <source>
        <dbReference type="Proteomes" id="UP000002875"/>
    </source>
</evidence>
<dbReference type="EMBL" id="CP002961">
    <property type="protein sequence ID" value="AFK02571.1"/>
    <property type="molecule type" value="Genomic_DNA"/>
</dbReference>
<evidence type="ECO:0008006" key="4">
    <source>
        <dbReference type="Google" id="ProtNLM"/>
    </source>
</evidence>
<evidence type="ECO:0000313" key="2">
    <source>
        <dbReference type="EMBL" id="AFK02571.1"/>
    </source>
</evidence>
<name>A0ABM5MZF6_EMTOG</name>
<protein>
    <recommendedName>
        <fullName evidence="4">DUF998 domain-containing protein</fullName>
    </recommendedName>
</protein>
<feature type="transmembrane region" description="Helical" evidence="1">
    <location>
        <begin position="82"/>
        <end position="100"/>
    </location>
</feature>
<organism evidence="2 3">
    <name type="scientific">Emticicia oligotrophica (strain DSM 17448 / CIP 109782 / MTCC 6937 / GPTSA100-15)</name>
    <dbReference type="NCBI Taxonomy" id="929562"/>
    <lineage>
        <taxon>Bacteria</taxon>
        <taxon>Pseudomonadati</taxon>
        <taxon>Bacteroidota</taxon>
        <taxon>Cytophagia</taxon>
        <taxon>Cytophagales</taxon>
        <taxon>Leadbetterellaceae</taxon>
        <taxon>Emticicia</taxon>
    </lineage>
</organism>
<feature type="transmembrane region" description="Helical" evidence="1">
    <location>
        <begin position="170"/>
        <end position="194"/>
    </location>
</feature>
<dbReference type="Proteomes" id="UP000002875">
    <property type="component" value="Chromosome"/>
</dbReference>